<dbReference type="EMBL" id="QZVT01000015">
    <property type="protein sequence ID" value="RJT75632.1"/>
    <property type="molecule type" value="Genomic_DNA"/>
</dbReference>
<dbReference type="Pfam" id="PF09423">
    <property type="entry name" value="PhoD"/>
    <property type="match status" value="1"/>
</dbReference>
<dbReference type="Pfam" id="PF16655">
    <property type="entry name" value="PhoD_N"/>
    <property type="match status" value="1"/>
</dbReference>
<accession>A0A3A5M9K7</accession>
<organism evidence="3 4">
    <name type="scientific">Arthrobacter cheniae</name>
    <dbReference type="NCBI Taxonomy" id="1258888"/>
    <lineage>
        <taxon>Bacteria</taxon>
        <taxon>Bacillati</taxon>
        <taxon>Actinomycetota</taxon>
        <taxon>Actinomycetes</taxon>
        <taxon>Micrococcales</taxon>
        <taxon>Micrococcaceae</taxon>
        <taxon>Arthrobacter</taxon>
    </lineage>
</organism>
<dbReference type="InterPro" id="IPR029052">
    <property type="entry name" value="Metallo-depent_PP-like"/>
</dbReference>
<dbReference type="Gene3D" id="2.60.40.380">
    <property type="entry name" value="Purple acid phosphatase-like, N-terminal"/>
    <property type="match status" value="1"/>
</dbReference>
<name>A0A3A5M9K7_9MICC</name>
<feature type="domain" description="PhoD-like phosphatase metallophosphatase" evidence="1">
    <location>
        <begin position="187"/>
        <end position="510"/>
    </location>
</feature>
<proteinExistence type="predicted"/>
<evidence type="ECO:0000259" key="1">
    <source>
        <dbReference type="Pfam" id="PF09423"/>
    </source>
</evidence>
<dbReference type="InterPro" id="IPR032093">
    <property type="entry name" value="PhoD_N"/>
</dbReference>
<dbReference type="Proteomes" id="UP000272560">
    <property type="component" value="Unassembled WGS sequence"/>
</dbReference>
<dbReference type="InterPro" id="IPR038607">
    <property type="entry name" value="PhoD-like_sf"/>
</dbReference>
<sequence>MVSISCAVHDVAHLSCLSERVSTSHHQGVTIPRSFAPSRRGFLAWSGGAAATATLYGLSTAPAWAAPRFPQSPFTLGIASGDPTPDGIVLWTRLAPEPQAADGLGGMPPYKVQVNWQVATDPEFRNVVKAGSESATPELAHSVHTEVNGLRPSADYWFRFRVGAEESPVGHTRTAPAAGSDPRRITFALASCQSWAGGRYAAYRTMAQEDLDLVVHVGDYTYEGKNHESLADFRNNHAKYKSSPDLQAAHARFPFVVTFDDHEIENNWADGVSQPDNEASNDPQRFLQLRANAFQAYYEHLPLRRPQRPTGPAMVLYRGLDYGNLARFHVLDTRQYRSDQLTENFPGGPQHPDVYNPSRTFMGDAQEQWLFQGLASSPARWNVLAQQTMMAQYDYDPSEILSVNHDQWDGYVVSRNRLTNFINQQDPSNPVILSGDWHSAFVNDVLLDHADPSSNVVAAEFVGTSISSGCGWAQAIKNGLPANPHTHYINPDKRGWTRCTVTPDEFRSDYLVVASASDTTSPAIADASFVVRNGQPGAQRA</sequence>
<protein>
    <submittedName>
        <fullName evidence="3">Alkaline phosphatase</fullName>
    </submittedName>
</protein>
<reference evidence="3 4" key="1">
    <citation type="submission" date="2018-09" db="EMBL/GenBank/DDBJ databases">
        <title>Novel species of Arthrobacter.</title>
        <authorList>
            <person name="Liu Q."/>
            <person name="Xin Y.-H."/>
        </authorList>
    </citation>
    <scope>NUCLEOTIDE SEQUENCE [LARGE SCALE GENOMIC DNA]</scope>
    <source>
        <strain evidence="3 4">Hz2</strain>
    </source>
</reference>
<comment type="caution">
    <text evidence="3">The sequence shown here is derived from an EMBL/GenBank/DDBJ whole genome shotgun (WGS) entry which is preliminary data.</text>
</comment>
<dbReference type="AlphaFoldDB" id="A0A3A5M9K7"/>
<dbReference type="InterPro" id="IPR006311">
    <property type="entry name" value="TAT_signal"/>
</dbReference>
<dbReference type="PROSITE" id="PS51318">
    <property type="entry name" value="TAT"/>
    <property type="match status" value="1"/>
</dbReference>
<dbReference type="Gene3D" id="3.60.21.70">
    <property type="entry name" value="PhoD-like phosphatase"/>
    <property type="match status" value="1"/>
</dbReference>
<evidence type="ECO:0000313" key="3">
    <source>
        <dbReference type="EMBL" id="RJT75632.1"/>
    </source>
</evidence>
<dbReference type="PANTHER" id="PTHR43606">
    <property type="entry name" value="PHOSPHATASE, PUTATIVE (AFU_ORTHOLOGUE AFUA_6G08710)-RELATED"/>
    <property type="match status" value="1"/>
</dbReference>
<gene>
    <name evidence="3" type="ORF">D6T63_17580</name>
</gene>
<keyword evidence="4" id="KW-1185">Reference proteome</keyword>
<dbReference type="SUPFAM" id="SSF56300">
    <property type="entry name" value="Metallo-dependent phosphatases"/>
    <property type="match status" value="1"/>
</dbReference>
<dbReference type="InterPro" id="IPR052900">
    <property type="entry name" value="Phospholipid_Metab_Enz"/>
</dbReference>
<evidence type="ECO:0000259" key="2">
    <source>
        <dbReference type="Pfam" id="PF16655"/>
    </source>
</evidence>
<feature type="domain" description="Phospholipase D N-terminal" evidence="2">
    <location>
        <begin position="76"/>
        <end position="174"/>
    </location>
</feature>
<dbReference type="CDD" id="cd07389">
    <property type="entry name" value="MPP_PhoD"/>
    <property type="match status" value="1"/>
</dbReference>
<dbReference type="PANTHER" id="PTHR43606:SF2">
    <property type="entry name" value="ALKALINE PHOSPHATASE FAMILY PROTEIN (AFU_ORTHOLOGUE AFUA_5G03860)"/>
    <property type="match status" value="1"/>
</dbReference>
<dbReference type="InterPro" id="IPR018946">
    <property type="entry name" value="PhoD-like_MPP"/>
</dbReference>
<evidence type="ECO:0000313" key="4">
    <source>
        <dbReference type="Proteomes" id="UP000272560"/>
    </source>
</evidence>